<protein>
    <submittedName>
        <fullName evidence="3">Nucleoside triphosphate pyrophosphohydrolase</fullName>
    </submittedName>
</protein>
<accession>A0A5J4KYH4</accession>
<dbReference type="GO" id="GO:0046047">
    <property type="term" value="P:TTP catabolic process"/>
    <property type="evidence" value="ECO:0007669"/>
    <property type="project" value="TreeGrafter"/>
</dbReference>
<dbReference type="GO" id="GO:0046081">
    <property type="term" value="P:dUTP catabolic process"/>
    <property type="evidence" value="ECO:0007669"/>
    <property type="project" value="TreeGrafter"/>
</dbReference>
<evidence type="ECO:0000313" key="3">
    <source>
        <dbReference type="EMBL" id="GER92995.1"/>
    </source>
</evidence>
<evidence type="ECO:0000256" key="1">
    <source>
        <dbReference type="SAM" id="Coils"/>
    </source>
</evidence>
<keyword evidence="1" id="KW-0175">Coiled coil</keyword>
<proteinExistence type="predicted"/>
<feature type="domain" description="NTP pyrophosphohydrolase MazG-like" evidence="2">
    <location>
        <begin position="160"/>
        <end position="221"/>
    </location>
</feature>
<gene>
    <name evidence="3" type="ORF">A45J_0726</name>
</gene>
<dbReference type="AlphaFoldDB" id="A0A5J4KYH4"/>
<dbReference type="FunFam" id="1.10.287.1080:FF:000003">
    <property type="entry name" value="Nucleoside triphosphate pyrophosphohydrolase"/>
    <property type="match status" value="1"/>
</dbReference>
<dbReference type="NCBIfam" id="TIGR00444">
    <property type="entry name" value="mazG"/>
    <property type="match status" value="1"/>
</dbReference>
<name>A0A5J4KYH4_9ZZZZ</name>
<dbReference type="CDD" id="cd11529">
    <property type="entry name" value="NTP-PPase_MazG_Cterm"/>
    <property type="match status" value="1"/>
</dbReference>
<dbReference type="GO" id="GO:0046052">
    <property type="term" value="P:UTP catabolic process"/>
    <property type="evidence" value="ECO:0007669"/>
    <property type="project" value="TreeGrafter"/>
</dbReference>
<feature type="domain" description="NTP pyrophosphohydrolase MazG-like" evidence="2">
    <location>
        <begin position="26"/>
        <end position="99"/>
    </location>
</feature>
<dbReference type="GO" id="GO:0047429">
    <property type="term" value="F:nucleoside triphosphate diphosphatase activity"/>
    <property type="evidence" value="ECO:0007669"/>
    <property type="project" value="InterPro"/>
</dbReference>
<sequence>MSNFQKLLDIMSALRSENGCPWDKEQTRESLKPFLVEETYEVLEAIDEGDPEKIKEELGDLLFQIIFHCQIAKERGEFDINDVIKRISDKMIARHPHVFGEEKFETSEEVLRQWEERKKEEGKLKGSILEGIPKELPSLLRAQRLQARAAKVGFDWRRVEDVMEKLEEELKEFKDALKGKGQKEIEDELGDIFFVLVNISRFVRINPEDALRKTISKFISRFRYIEMKAADAGRSLSDMTIDEMDVLWNEAKKMQ</sequence>
<dbReference type="EMBL" id="BLAB01000001">
    <property type="protein sequence ID" value="GER92995.1"/>
    <property type="molecule type" value="Genomic_DNA"/>
</dbReference>
<reference evidence="3" key="1">
    <citation type="submission" date="2019-10" db="EMBL/GenBank/DDBJ databases">
        <title>Metagenomic sequencing of thiosulfate-disproportionating enrichment culture.</title>
        <authorList>
            <person name="Umezawa K."/>
            <person name="Kojima H."/>
            <person name="Fukui M."/>
        </authorList>
    </citation>
    <scope>NUCLEOTIDE SEQUENCE</scope>
    <source>
        <strain evidence="3">45J</strain>
    </source>
</reference>
<keyword evidence="3" id="KW-0378">Hydrolase</keyword>
<dbReference type="InterPro" id="IPR004518">
    <property type="entry name" value="MazG-like_dom"/>
</dbReference>
<dbReference type="InterPro" id="IPR048011">
    <property type="entry name" value="NTP-PPase_MazG-like_C"/>
</dbReference>
<dbReference type="InterPro" id="IPR011551">
    <property type="entry name" value="NTP_PyrPHydrolase_MazG"/>
</dbReference>
<dbReference type="InterPro" id="IPR048015">
    <property type="entry name" value="NTP-PPase_MazG-like_N"/>
</dbReference>
<dbReference type="GO" id="GO:0046061">
    <property type="term" value="P:dATP catabolic process"/>
    <property type="evidence" value="ECO:0007669"/>
    <property type="project" value="TreeGrafter"/>
</dbReference>
<dbReference type="SUPFAM" id="SSF101386">
    <property type="entry name" value="all-alpha NTP pyrophosphatases"/>
    <property type="match status" value="2"/>
</dbReference>
<dbReference type="GO" id="GO:0006950">
    <property type="term" value="P:response to stress"/>
    <property type="evidence" value="ECO:0007669"/>
    <property type="project" value="UniProtKB-ARBA"/>
</dbReference>
<dbReference type="Gene3D" id="1.10.287.1080">
    <property type="entry name" value="MazG-like"/>
    <property type="match status" value="2"/>
</dbReference>
<evidence type="ECO:0000259" key="2">
    <source>
        <dbReference type="Pfam" id="PF03819"/>
    </source>
</evidence>
<dbReference type="PANTHER" id="PTHR30522:SF0">
    <property type="entry name" value="NUCLEOSIDE TRIPHOSPHATE PYROPHOSPHOHYDROLASE"/>
    <property type="match status" value="1"/>
</dbReference>
<dbReference type="CDD" id="cd11528">
    <property type="entry name" value="NTP-PPase_MazG_Nterm"/>
    <property type="match status" value="1"/>
</dbReference>
<dbReference type="GO" id="GO:0006203">
    <property type="term" value="P:dGTP catabolic process"/>
    <property type="evidence" value="ECO:0007669"/>
    <property type="project" value="TreeGrafter"/>
</dbReference>
<comment type="caution">
    <text evidence="3">The sequence shown here is derived from an EMBL/GenBank/DDBJ whole genome shotgun (WGS) entry which is preliminary data.</text>
</comment>
<dbReference type="NCBIfam" id="NF007113">
    <property type="entry name" value="PRK09562.1"/>
    <property type="match status" value="1"/>
</dbReference>
<dbReference type="Pfam" id="PF03819">
    <property type="entry name" value="MazG"/>
    <property type="match status" value="2"/>
</dbReference>
<feature type="coiled-coil region" evidence="1">
    <location>
        <begin position="156"/>
        <end position="183"/>
    </location>
</feature>
<organism evidence="3">
    <name type="scientific">hot springs metagenome</name>
    <dbReference type="NCBI Taxonomy" id="433727"/>
    <lineage>
        <taxon>unclassified sequences</taxon>
        <taxon>metagenomes</taxon>
        <taxon>ecological metagenomes</taxon>
    </lineage>
</organism>
<dbReference type="GO" id="GO:0046076">
    <property type="term" value="P:dTTP catabolic process"/>
    <property type="evidence" value="ECO:0007669"/>
    <property type="project" value="TreeGrafter"/>
</dbReference>
<dbReference type="FunFam" id="1.10.287.1080:FF:000001">
    <property type="entry name" value="Nucleoside triphosphate pyrophosphohydrolase"/>
    <property type="match status" value="1"/>
</dbReference>
<dbReference type="PANTHER" id="PTHR30522">
    <property type="entry name" value="NUCLEOSIDE TRIPHOSPHATE PYROPHOSPHOHYDROLASE"/>
    <property type="match status" value="1"/>
</dbReference>